<dbReference type="InterPro" id="IPR048512">
    <property type="entry name" value="Dicer_platform"/>
</dbReference>
<dbReference type="AlphaFoldDB" id="A0A914QR28"/>
<name>A0A914QR28_9BILA</name>
<keyword evidence="3" id="KW-1185">Reference proteome</keyword>
<feature type="region of interest" description="Disordered" evidence="1">
    <location>
        <begin position="1"/>
        <end position="24"/>
    </location>
</feature>
<dbReference type="Proteomes" id="UP000887578">
    <property type="component" value="Unplaced"/>
</dbReference>
<organism evidence="3 4">
    <name type="scientific">Panagrolaimus davidi</name>
    <dbReference type="NCBI Taxonomy" id="227884"/>
    <lineage>
        <taxon>Eukaryota</taxon>
        <taxon>Metazoa</taxon>
        <taxon>Ecdysozoa</taxon>
        <taxon>Nematoda</taxon>
        <taxon>Chromadorea</taxon>
        <taxon>Rhabditida</taxon>
        <taxon>Tylenchina</taxon>
        <taxon>Panagrolaimomorpha</taxon>
        <taxon>Panagrolaimoidea</taxon>
        <taxon>Panagrolaimidae</taxon>
        <taxon>Panagrolaimus</taxon>
    </lineage>
</organism>
<feature type="domain" description="Dicer platform" evidence="2">
    <location>
        <begin position="41"/>
        <end position="92"/>
    </location>
</feature>
<evidence type="ECO:0000256" key="1">
    <source>
        <dbReference type="SAM" id="MobiDB-lite"/>
    </source>
</evidence>
<evidence type="ECO:0000313" key="4">
    <source>
        <dbReference type="WBParaSite" id="PDA_v2.g5928.t1"/>
    </source>
</evidence>
<evidence type="ECO:0000259" key="2">
    <source>
        <dbReference type="Pfam" id="PF20931"/>
    </source>
</evidence>
<evidence type="ECO:0000313" key="3">
    <source>
        <dbReference type="Proteomes" id="UP000887578"/>
    </source>
</evidence>
<protein>
    <recommendedName>
        <fullName evidence="2">Dicer platform domain-containing protein</fullName>
    </recommendedName>
</protein>
<proteinExistence type="predicted"/>
<accession>A0A914QR28</accession>
<reference evidence="4" key="1">
    <citation type="submission" date="2022-11" db="UniProtKB">
        <authorList>
            <consortium name="WormBaseParasite"/>
        </authorList>
    </citation>
    <scope>IDENTIFICATION</scope>
</reference>
<dbReference type="Pfam" id="PF20931">
    <property type="entry name" value="Dicer_platform"/>
    <property type="match status" value="1"/>
</dbReference>
<sequence>MLELSDEFSDFASNVPRETGSAKKRRLYPRRVAKALNNVLPLPDQAFYVYLIELDLVEPITEQSNPKKRKIINPKNTPYIFGLCTKSKLPKVN</sequence>
<dbReference type="WBParaSite" id="PDA_v2.g5928.t1">
    <property type="protein sequence ID" value="PDA_v2.g5928.t1"/>
    <property type="gene ID" value="PDA_v2.g5928"/>
</dbReference>